<name>A0A4Y7TWP7_COPMI</name>
<accession>A0A4Y7TWP7</accession>
<dbReference type="Proteomes" id="UP000298030">
    <property type="component" value="Unassembled WGS sequence"/>
</dbReference>
<feature type="compositionally biased region" description="Polar residues" evidence="1">
    <location>
        <begin position="32"/>
        <end position="43"/>
    </location>
</feature>
<feature type="region of interest" description="Disordered" evidence="1">
    <location>
        <begin position="336"/>
        <end position="357"/>
    </location>
</feature>
<dbReference type="STRING" id="71717.A0A4Y7TWP7"/>
<evidence type="ECO:0000256" key="1">
    <source>
        <dbReference type="SAM" id="MobiDB-lite"/>
    </source>
</evidence>
<reference evidence="2 3" key="1">
    <citation type="journal article" date="2019" name="Nat. Ecol. Evol.">
        <title>Megaphylogeny resolves global patterns of mushroom evolution.</title>
        <authorList>
            <person name="Varga T."/>
            <person name="Krizsan K."/>
            <person name="Foldi C."/>
            <person name="Dima B."/>
            <person name="Sanchez-Garcia M."/>
            <person name="Sanchez-Ramirez S."/>
            <person name="Szollosi G.J."/>
            <person name="Szarkandi J.G."/>
            <person name="Papp V."/>
            <person name="Albert L."/>
            <person name="Andreopoulos W."/>
            <person name="Angelini C."/>
            <person name="Antonin V."/>
            <person name="Barry K.W."/>
            <person name="Bougher N.L."/>
            <person name="Buchanan P."/>
            <person name="Buyck B."/>
            <person name="Bense V."/>
            <person name="Catcheside P."/>
            <person name="Chovatia M."/>
            <person name="Cooper J."/>
            <person name="Damon W."/>
            <person name="Desjardin D."/>
            <person name="Finy P."/>
            <person name="Geml J."/>
            <person name="Haridas S."/>
            <person name="Hughes K."/>
            <person name="Justo A."/>
            <person name="Karasinski D."/>
            <person name="Kautmanova I."/>
            <person name="Kiss B."/>
            <person name="Kocsube S."/>
            <person name="Kotiranta H."/>
            <person name="LaButti K.M."/>
            <person name="Lechner B.E."/>
            <person name="Liimatainen K."/>
            <person name="Lipzen A."/>
            <person name="Lukacs Z."/>
            <person name="Mihaltcheva S."/>
            <person name="Morgado L.N."/>
            <person name="Niskanen T."/>
            <person name="Noordeloos M.E."/>
            <person name="Ohm R.A."/>
            <person name="Ortiz-Santana B."/>
            <person name="Ovrebo C."/>
            <person name="Racz N."/>
            <person name="Riley R."/>
            <person name="Savchenko A."/>
            <person name="Shiryaev A."/>
            <person name="Soop K."/>
            <person name="Spirin V."/>
            <person name="Szebenyi C."/>
            <person name="Tomsovsky M."/>
            <person name="Tulloss R.E."/>
            <person name="Uehling J."/>
            <person name="Grigoriev I.V."/>
            <person name="Vagvolgyi C."/>
            <person name="Papp T."/>
            <person name="Martin F.M."/>
            <person name="Miettinen O."/>
            <person name="Hibbett D.S."/>
            <person name="Nagy L.G."/>
        </authorList>
    </citation>
    <scope>NUCLEOTIDE SEQUENCE [LARGE SCALE GENOMIC DNA]</scope>
    <source>
        <strain evidence="2 3">FP101781</strain>
    </source>
</reference>
<dbReference type="EMBL" id="QPFP01000002">
    <property type="protein sequence ID" value="TEB38595.1"/>
    <property type="molecule type" value="Genomic_DNA"/>
</dbReference>
<proteinExistence type="predicted"/>
<organism evidence="2 3">
    <name type="scientific">Coprinellus micaceus</name>
    <name type="common">Glistening ink-cap mushroom</name>
    <name type="synonym">Coprinus micaceus</name>
    <dbReference type="NCBI Taxonomy" id="71717"/>
    <lineage>
        <taxon>Eukaryota</taxon>
        <taxon>Fungi</taxon>
        <taxon>Dikarya</taxon>
        <taxon>Basidiomycota</taxon>
        <taxon>Agaricomycotina</taxon>
        <taxon>Agaricomycetes</taxon>
        <taxon>Agaricomycetidae</taxon>
        <taxon>Agaricales</taxon>
        <taxon>Agaricineae</taxon>
        <taxon>Psathyrellaceae</taxon>
        <taxon>Coprinellus</taxon>
    </lineage>
</organism>
<protein>
    <submittedName>
        <fullName evidence="2">Uncharacterized protein</fullName>
    </submittedName>
</protein>
<feature type="compositionally biased region" description="Acidic residues" evidence="1">
    <location>
        <begin position="123"/>
        <end position="133"/>
    </location>
</feature>
<feature type="region of interest" description="Disordered" evidence="1">
    <location>
        <begin position="118"/>
        <end position="152"/>
    </location>
</feature>
<evidence type="ECO:0000313" key="3">
    <source>
        <dbReference type="Proteomes" id="UP000298030"/>
    </source>
</evidence>
<feature type="region of interest" description="Disordered" evidence="1">
    <location>
        <begin position="1"/>
        <end position="76"/>
    </location>
</feature>
<dbReference type="OrthoDB" id="3224221at2759"/>
<comment type="caution">
    <text evidence="2">The sequence shown here is derived from an EMBL/GenBank/DDBJ whole genome shotgun (WGS) entry which is preliminary data.</text>
</comment>
<sequence>MDPPDNSEHLFPGGVHDSGWNTGNPNLPPDQTKANSSPRSSTMDLDEDRRGSRQGPSAQPQPPLAALNEGGDPLATPSSLVRILAREVRLVQESVRDQSKALQEAVVTTVEEALSQIRREMDDNSGNDGEEQSSSESGDPCTPRKGGKNKAKNDYHSVLRDWLCDKGLRKDTPSMIPDGGQIQEYVDHRRNGPNAEEPLFDWTVPFGHIWNDELLGMLAEAFILHVTTEGQIRPDQLEKKYFELREVKKIISVKLRDVKNAFLRRYDHETGVLMPTSAREDRAQVKKAAKTVRKRHHSRTIGTFSRRKKIIKHYKGTGTELPFWQGMADVLTSLGRGGMSSDESGYEAPRPGAAHSRTRKRVRQRPKTWLNHEIGELWQHVEQCYDGLPDVLKRGNTPYDRIPEPKRAPPQERDKAKVQYVGVVKNLPTNWYDHMYWIGLTPQAQKSVSQVPARPLPQIPVSFLCLFCCNVGH</sequence>
<dbReference type="AlphaFoldDB" id="A0A4Y7TWP7"/>
<gene>
    <name evidence="2" type="ORF">FA13DRAFT_1784914</name>
</gene>
<evidence type="ECO:0000313" key="2">
    <source>
        <dbReference type="EMBL" id="TEB38595.1"/>
    </source>
</evidence>
<keyword evidence="3" id="KW-1185">Reference proteome</keyword>